<reference evidence="2 3" key="1">
    <citation type="submission" date="2020-05" db="EMBL/GenBank/DDBJ databases">
        <title>Electrophorus electricus (electric eel) genome, fEleEle1, primary haplotype.</title>
        <authorList>
            <person name="Myers G."/>
            <person name="Meyer A."/>
            <person name="Fedrigo O."/>
            <person name="Formenti G."/>
            <person name="Rhie A."/>
            <person name="Tracey A."/>
            <person name="Sims Y."/>
            <person name="Jarvis E.D."/>
        </authorList>
    </citation>
    <scope>NUCLEOTIDE SEQUENCE [LARGE SCALE GENOMIC DNA]</scope>
</reference>
<reference evidence="2" key="3">
    <citation type="submission" date="2025-09" db="UniProtKB">
        <authorList>
            <consortium name="Ensembl"/>
        </authorList>
    </citation>
    <scope>IDENTIFICATION</scope>
</reference>
<evidence type="ECO:0000313" key="3">
    <source>
        <dbReference type="Proteomes" id="UP000314983"/>
    </source>
</evidence>
<protein>
    <submittedName>
        <fullName evidence="2">Uncharacterized protein</fullName>
    </submittedName>
</protein>
<dbReference type="AlphaFoldDB" id="A0AAY5ECI4"/>
<reference evidence="2" key="2">
    <citation type="submission" date="2025-08" db="UniProtKB">
        <authorList>
            <consortium name="Ensembl"/>
        </authorList>
    </citation>
    <scope>IDENTIFICATION</scope>
</reference>
<dbReference type="Ensembl" id="ENSEEET00000057959.1">
    <property type="protein sequence ID" value="ENSEEEP00000054573.1"/>
    <property type="gene ID" value="ENSEEEG00000028466.1"/>
</dbReference>
<proteinExistence type="predicted"/>
<name>A0AAY5ECI4_ELEEL</name>
<feature type="region of interest" description="Disordered" evidence="1">
    <location>
        <begin position="75"/>
        <end position="119"/>
    </location>
</feature>
<accession>A0AAY5ECI4</accession>
<evidence type="ECO:0000313" key="2">
    <source>
        <dbReference type="Ensembl" id="ENSEEEP00000054573.1"/>
    </source>
</evidence>
<organism evidence="2 3">
    <name type="scientific">Electrophorus electricus</name>
    <name type="common">Electric eel</name>
    <name type="synonym">Gymnotus electricus</name>
    <dbReference type="NCBI Taxonomy" id="8005"/>
    <lineage>
        <taxon>Eukaryota</taxon>
        <taxon>Metazoa</taxon>
        <taxon>Chordata</taxon>
        <taxon>Craniata</taxon>
        <taxon>Vertebrata</taxon>
        <taxon>Euteleostomi</taxon>
        <taxon>Actinopterygii</taxon>
        <taxon>Neopterygii</taxon>
        <taxon>Teleostei</taxon>
        <taxon>Ostariophysi</taxon>
        <taxon>Gymnotiformes</taxon>
        <taxon>Gymnotoidei</taxon>
        <taxon>Gymnotidae</taxon>
        <taxon>Electrophorus</taxon>
    </lineage>
</organism>
<keyword evidence="3" id="KW-1185">Reference proteome</keyword>
<dbReference type="Proteomes" id="UP000314983">
    <property type="component" value="Chromosome 15"/>
</dbReference>
<sequence length="137" mass="14892">MVHAQAAYEGPVQIPKQLLLPLTLVSPELPSHAALLLQSLLLHQTITVWELALGDSKPPVMKQILLFPLGDKQSQTTADLSRLGPPWSQRGARGSPRPSPTGLREQGPKCRSLQGPDTPALVEQAGSAQKCSWHWQL</sequence>
<evidence type="ECO:0000256" key="1">
    <source>
        <dbReference type="SAM" id="MobiDB-lite"/>
    </source>
</evidence>